<organism evidence="3 4">
    <name type="scientific">Candidatus Taylorbacteria bacterium RIFCSPHIGHO2_02_FULL_46_13</name>
    <dbReference type="NCBI Taxonomy" id="1802312"/>
    <lineage>
        <taxon>Bacteria</taxon>
        <taxon>Candidatus Tayloriibacteriota</taxon>
    </lineage>
</organism>
<keyword evidence="1" id="KW-0472">Membrane</keyword>
<sequence length="409" mass="47535">MFSILKDELIQTFAVFSVIWSFLYAYIYLWLPLLLGAIFTKVWLDYLRADFIFSQEYFLIEIKIPREIMKTPLAMETFLHALWQKPASTYIETFWLGKIQPWFSLELVSIGGHVKFYIWGQKKFKNIVEAQLYAQYPEVEVYEAEDYTDAVVHDLSRFFMWGTYFKLTEKDVYPIKTYVDYGLDNDNQEEETKVDPLTAVLEYLGSLKQGEQVWIQILIQGHQSRSIMQGHLFPTKDWKKEALQEIANIRAGAAFGQTGFPLMTKGQQDKISAIERSIGKYAFDTIFRAFYICPAGPPDPGAIPGLIGSVKQYSSNVLNGFKLAWFVDFDYPWMDFKRIRRTGMEKRMLRAYKLRSGFQLPYKNFHCKPFILSTEEVATIFHFPGSVAKTPTLSRIDSRRSEAPPNLPV</sequence>
<protein>
    <recommendedName>
        <fullName evidence="2">DUF8128 domain-containing protein</fullName>
    </recommendedName>
</protein>
<proteinExistence type="predicted"/>
<evidence type="ECO:0000313" key="4">
    <source>
        <dbReference type="Proteomes" id="UP000177565"/>
    </source>
</evidence>
<dbReference type="Pfam" id="PF26449">
    <property type="entry name" value="DUF8128"/>
    <property type="match status" value="1"/>
</dbReference>
<reference evidence="3 4" key="1">
    <citation type="journal article" date="2016" name="Nat. Commun.">
        <title>Thousands of microbial genomes shed light on interconnected biogeochemical processes in an aquifer system.</title>
        <authorList>
            <person name="Anantharaman K."/>
            <person name="Brown C.T."/>
            <person name="Hug L.A."/>
            <person name="Sharon I."/>
            <person name="Castelle C.J."/>
            <person name="Probst A.J."/>
            <person name="Thomas B.C."/>
            <person name="Singh A."/>
            <person name="Wilkins M.J."/>
            <person name="Karaoz U."/>
            <person name="Brodie E.L."/>
            <person name="Williams K.H."/>
            <person name="Hubbard S.S."/>
            <person name="Banfield J.F."/>
        </authorList>
    </citation>
    <scope>NUCLEOTIDE SEQUENCE [LARGE SCALE GENOMIC DNA]</scope>
</reference>
<keyword evidence="1" id="KW-0812">Transmembrane</keyword>
<comment type="caution">
    <text evidence="3">The sequence shown here is derived from an EMBL/GenBank/DDBJ whole genome shotgun (WGS) entry which is preliminary data.</text>
</comment>
<evidence type="ECO:0000259" key="2">
    <source>
        <dbReference type="Pfam" id="PF26449"/>
    </source>
</evidence>
<accession>A0A1G2MTJ2</accession>
<gene>
    <name evidence="3" type="ORF">A3C06_03745</name>
</gene>
<dbReference type="EMBL" id="MHRQ01000011">
    <property type="protein sequence ID" value="OHA27163.1"/>
    <property type="molecule type" value="Genomic_DNA"/>
</dbReference>
<feature type="transmembrane region" description="Helical" evidence="1">
    <location>
        <begin position="12"/>
        <end position="31"/>
    </location>
</feature>
<feature type="domain" description="DUF8128" evidence="2">
    <location>
        <begin position="91"/>
        <end position="293"/>
    </location>
</feature>
<dbReference type="STRING" id="1802312.A3C06_03745"/>
<name>A0A1G2MTJ2_9BACT</name>
<keyword evidence="1" id="KW-1133">Transmembrane helix</keyword>
<evidence type="ECO:0000256" key="1">
    <source>
        <dbReference type="SAM" id="Phobius"/>
    </source>
</evidence>
<evidence type="ECO:0000313" key="3">
    <source>
        <dbReference type="EMBL" id="OHA27163.1"/>
    </source>
</evidence>
<dbReference type="AlphaFoldDB" id="A0A1G2MTJ2"/>
<dbReference type="InterPro" id="IPR058441">
    <property type="entry name" value="DUF8128"/>
</dbReference>
<dbReference type="Proteomes" id="UP000177565">
    <property type="component" value="Unassembled WGS sequence"/>
</dbReference>